<gene>
    <name evidence="2" type="ORF">JOF44_001974</name>
</gene>
<organism evidence="2 3">
    <name type="scientific">Brachybacterium fresconis</name>
    <dbReference type="NCBI Taxonomy" id="173363"/>
    <lineage>
        <taxon>Bacteria</taxon>
        <taxon>Bacillati</taxon>
        <taxon>Actinomycetota</taxon>
        <taxon>Actinomycetes</taxon>
        <taxon>Micrococcales</taxon>
        <taxon>Dermabacteraceae</taxon>
        <taxon>Brachybacterium</taxon>
    </lineage>
</organism>
<name>A0ABS4YJV1_9MICO</name>
<reference evidence="2 3" key="1">
    <citation type="submission" date="2021-03" db="EMBL/GenBank/DDBJ databases">
        <title>Sequencing the genomes of 1000 actinobacteria strains.</title>
        <authorList>
            <person name="Klenk H.-P."/>
        </authorList>
    </citation>
    <scope>NUCLEOTIDE SEQUENCE [LARGE SCALE GENOMIC DNA]</scope>
    <source>
        <strain evidence="2 3">DSM 14564</strain>
    </source>
</reference>
<sequence length="356" mass="38027">MPLNTIRKIADADGPFATVYLEGRSPAEDAAQQVRLRWEELRRRLTDAGADDAQLTALEDAILVEEVGEVMTDGRVLVAGASGLLLDAPWDAALGAGDAAHVEQEAQLGPYLRERSLSVRMLVAIADQQGAVVRQLVVAAQHALAEQDEQEVTASSDESVHKPRQGALSHNQIQRRADEAVKQNARGVVEHLEKVAGRWTPDVLVLAGEVQGRTALRDELPVALSEITTEVEAGGTDDDGAEQALADALRETATEIGAQRTQELTERFEHGRAHGLAAEGVGAVRRAIEHGAVETLLLESERHTTDEAALVAASARIDAQVGVIDESVQDAVAALLRFEITEDATDCPATGRPAAW</sequence>
<proteinExistence type="predicted"/>
<dbReference type="Proteomes" id="UP000698222">
    <property type="component" value="Unassembled WGS sequence"/>
</dbReference>
<dbReference type="InterPro" id="IPR040701">
    <property type="entry name" value="Bact_RF_family2"/>
</dbReference>
<evidence type="ECO:0008006" key="4">
    <source>
        <dbReference type="Google" id="ProtNLM"/>
    </source>
</evidence>
<evidence type="ECO:0000313" key="2">
    <source>
        <dbReference type="EMBL" id="MBP2409071.1"/>
    </source>
</evidence>
<dbReference type="Pfam" id="PF18844">
    <property type="entry name" value="baeRF_family2"/>
    <property type="match status" value="1"/>
</dbReference>
<feature type="region of interest" description="Disordered" evidence="1">
    <location>
        <begin position="147"/>
        <end position="174"/>
    </location>
</feature>
<evidence type="ECO:0000256" key="1">
    <source>
        <dbReference type="SAM" id="MobiDB-lite"/>
    </source>
</evidence>
<dbReference type="Gene3D" id="3.30.1330.30">
    <property type="match status" value="1"/>
</dbReference>
<protein>
    <recommendedName>
        <fullName evidence="4">Peptide chain release factor 2</fullName>
    </recommendedName>
</protein>
<dbReference type="RefSeq" id="WP_209890463.1">
    <property type="nucleotide sequence ID" value="NZ_BAAAJV010000018.1"/>
</dbReference>
<comment type="caution">
    <text evidence="2">The sequence shown here is derived from an EMBL/GenBank/DDBJ whole genome shotgun (WGS) entry which is preliminary data.</text>
</comment>
<dbReference type="EMBL" id="JAGIOC010000001">
    <property type="protein sequence ID" value="MBP2409071.1"/>
    <property type="molecule type" value="Genomic_DNA"/>
</dbReference>
<evidence type="ECO:0000313" key="3">
    <source>
        <dbReference type="Proteomes" id="UP000698222"/>
    </source>
</evidence>
<accession>A0ABS4YJV1</accession>
<dbReference type="InterPro" id="IPR029064">
    <property type="entry name" value="Ribosomal_eL30-like_sf"/>
</dbReference>
<keyword evidence="3" id="KW-1185">Reference proteome</keyword>